<sequence length="355" mass="37191">MTTASVWTFFRAGLAVLALMPAAALALMPRASGAAPAPRDFSLVKTVPIGGPDKWDYLVYDAGDGRLLVAHGSEVTVLDGASGRIVGRIGGLKGVHGVALVPGLGRGFAANGGGATMFDTARLTPLASVPTAAGADAAVYDPASRHVFVMNGRARSITAIDPGRAAPLATVPFGGKPEFAVADGAGSLFVNREDQAEIVRLDTKGPRIAARWPLPGCVEPQGLALDAAHHWLFSGCSNEKLMVVDARTGHIIDTLPIGRVNDAVLFDARRGMVFTSNSDGTVSRIAETGAGGFAVLPPLRSEPGARTMAFDSRRGRLYLVTADLLPGRRHIRHGSVKVLFLDEARAARYTNRPMN</sequence>
<protein>
    <submittedName>
        <fullName evidence="1">Uncharacterized protein</fullName>
    </submittedName>
</protein>
<name>A0A1J5RYD4_9ZZZZ</name>
<organism evidence="1">
    <name type="scientific">mine drainage metagenome</name>
    <dbReference type="NCBI Taxonomy" id="410659"/>
    <lineage>
        <taxon>unclassified sequences</taxon>
        <taxon>metagenomes</taxon>
        <taxon>ecological metagenomes</taxon>
    </lineage>
</organism>
<dbReference type="PANTHER" id="PTHR47197">
    <property type="entry name" value="PROTEIN NIRF"/>
    <property type="match status" value="1"/>
</dbReference>
<dbReference type="InterPro" id="IPR051200">
    <property type="entry name" value="Host-pathogen_enzymatic-act"/>
</dbReference>
<proteinExistence type="predicted"/>
<dbReference type="SUPFAM" id="SSF51004">
    <property type="entry name" value="C-terminal (heme d1) domain of cytochrome cd1-nitrite reductase"/>
    <property type="match status" value="1"/>
</dbReference>
<gene>
    <name evidence="1" type="ORF">GALL_235570</name>
</gene>
<dbReference type="EMBL" id="MLJW01000185">
    <property type="protein sequence ID" value="OIQ94507.1"/>
    <property type="molecule type" value="Genomic_DNA"/>
</dbReference>
<accession>A0A1J5RYD4</accession>
<dbReference type="InterPro" id="IPR011048">
    <property type="entry name" value="Haem_d1_sf"/>
</dbReference>
<comment type="caution">
    <text evidence="1">The sequence shown here is derived from an EMBL/GenBank/DDBJ whole genome shotgun (WGS) entry which is preliminary data.</text>
</comment>
<dbReference type="Gene3D" id="2.130.10.10">
    <property type="entry name" value="YVTN repeat-like/Quinoprotein amine dehydrogenase"/>
    <property type="match status" value="2"/>
</dbReference>
<dbReference type="PANTHER" id="PTHR47197:SF3">
    <property type="entry name" value="DIHYDRO-HEME D1 DEHYDROGENASE"/>
    <property type="match status" value="1"/>
</dbReference>
<dbReference type="AlphaFoldDB" id="A0A1J5RYD4"/>
<evidence type="ECO:0000313" key="1">
    <source>
        <dbReference type="EMBL" id="OIQ94507.1"/>
    </source>
</evidence>
<reference evidence="1" key="1">
    <citation type="submission" date="2016-10" db="EMBL/GenBank/DDBJ databases">
        <title>Sequence of Gallionella enrichment culture.</title>
        <authorList>
            <person name="Poehlein A."/>
            <person name="Muehling M."/>
            <person name="Daniel R."/>
        </authorList>
    </citation>
    <scope>NUCLEOTIDE SEQUENCE</scope>
</reference>
<dbReference type="InterPro" id="IPR015943">
    <property type="entry name" value="WD40/YVTN_repeat-like_dom_sf"/>
</dbReference>